<evidence type="ECO:0000256" key="1">
    <source>
        <dbReference type="SAM" id="Coils"/>
    </source>
</evidence>
<proteinExistence type="predicted"/>
<name>A0A7M1B817_9BACT</name>
<feature type="coiled-coil region" evidence="1">
    <location>
        <begin position="67"/>
        <end position="101"/>
    </location>
</feature>
<keyword evidence="3" id="KW-1185">Reference proteome</keyword>
<evidence type="ECO:0000313" key="3">
    <source>
        <dbReference type="Proteomes" id="UP000593580"/>
    </source>
</evidence>
<dbReference type="AlphaFoldDB" id="A0A7M1B817"/>
<reference evidence="2 3" key="1">
    <citation type="submission" date="2019-07" db="EMBL/GenBank/DDBJ databases">
        <title>Sulfurimonas paralvinellae sp. nov., a novel mesophilic, hydrogen- and sulfur-oxidizing chemolithoautotroph within the Epsilonproteo- bacteria isolated from a deep-sea hydrothermal vent polychaete nest, reclassification of Thiomicrospira denitrificans as Sulfurimonas denitrificans comb. nov. and emended description of the genus Sulfurimonas.</title>
        <authorList>
            <person name="Wang S."/>
            <person name="Jiang L."/>
            <person name="Shao Z."/>
        </authorList>
    </citation>
    <scope>NUCLEOTIDE SEQUENCE [LARGE SCALE GENOMIC DNA]</scope>
    <source>
        <strain evidence="2 3">GO25</strain>
    </source>
</reference>
<dbReference type="EMBL" id="CP041406">
    <property type="protein sequence ID" value="QOP44872.1"/>
    <property type="molecule type" value="Genomic_DNA"/>
</dbReference>
<dbReference type="RefSeq" id="WP_193111082.1">
    <property type="nucleotide sequence ID" value="NZ_CP041406.1"/>
</dbReference>
<gene>
    <name evidence="2" type="ORF">FM071_00575</name>
</gene>
<accession>A0A7M1B817</accession>
<protein>
    <submittedName>
        <fullName evidence="2">Uncharacterized protein</fullName>
    </submittedName>
</protein>
<dbReference type="KEGG" id="spal:FM071_00575"/>
<keyword evidence="1" id="KW-0175">Coiled coil</keyword>
<evidence type="ECO:0000313" key="2">
    <source>
        <dbReference type="EMBL" id="QOP44872.1"/>
    </source>
</evidence>
<organism evidence="2 3">
    <name type="scientific">Sulfurimonas paralvinellae</name>
    <dbReference type="NCBI Taxonomy" id="317658"/>
    <lineage>
        <taxon>Bacteria</taxon>
        <taxon>Pseudomonadati</taxon>
        <taxon>Campylobacterota</taxon>
        <taxon>Epsilonproteobacteria</taxon>
        <taxon>Campylobacterales</taxon>
        <taxon>Sulfurimonadaceae</taxon>
        <taxon>Sulfurimonas</taxon>
    </lineage>
</organism>
<dbReference type="Proteomes" id="UP000593580">
    <property type="component" value="Chromosome"/>
</dbReference>
<sequence length="123" mass="14869">MYYVIKKKMDTHPTQFIGFKVPKFITKKNSDNVIFEFKIDGKIVRKWVNKDEILLLTDDKEFYLQTMQKFKNVEEEQQKLVTQAQEKLNETIENFAQTMDEEFESFEEMRKEDDIPCILKELD</sequence>